<evidence type="ECO:0000256" key="5">
    <source>
        <dbReference type="ARBA" id="ARBA00022741"/>
    </source>
</evidence>
<keyword evidence="7 9" id="KW-1133">Transmembrane helix</keyword>
<keyword evidence="8 9" id="KW-0472">Membrane</keyword>
<evidence type="ECO:0000259" key="11">
    <source>
        <dbReference type="PROSITE" id="PS50929"/>
    </source>
</evidence>
<sequence length="571" mass="64074">MRYAKGAMALLLINILQVSIPRITGEIIDGIQTGSINANNVGMYSSIIVIIAISIFVLNYLSRLQITGASILFQYETTNAIFKHLEKLSMSFFNKNSVGELMALSVNDVNAVRLALGRGVNLIIDTFFLMLLSIIAMGKTINMKLTIMAFLPIPILIVVVAKFGIVINNRFKKVQESFASLTEKVQENIAGIRVIKTFVQEKEEIENFKIINVRNYETNIQLVKVWGVFYPLIEFLSAVSYLIVLVYGSSLVLKKQITIGDFIAVNSYIGVLIRPIKFIGRIVNIVQRGEASKGRIEKLFNEKPEVHDKSDFKNKFDNLKLSGKVVFKNLTFSYSKESKPVLKNIDLTLEPGKTVAIVGKVGSGKSTLANLILRLYNPQEKGQLIMDNMDITEIPVKVLRDNIGYVPQDNFLFSESIKYNIAFSQRDYTIKQIEDAAKISQVYDNIMDFPDKFDTMLGESGVNISGGQKQRISIARAIIKKPSIIVLDDCLSAVDTETEKNILDGLKYIIKDCSCLIISHRVSSIKHADEIIVLDKGSIVERGAHADLMKIGGLYHRMYEKQILQERSENY</sequence>
<evidence type="ECO:0000256" key="7">
    <source>
        <dbReference type="ARBA" id="ARBA00022989"/>
    </source>
</evidence>
<dbReference type="InterPro" id="IPR036640">
    <property type="entry name" value="ABC1_TM_sf"/>
</dbReference>
<dbReference type="Proteomes" id="UP000622687">
    <property type="component" value="Unassembled WGS sequence"/>
</dbReference>
<dbReference type="PROSITE" id="PS50929">
    <property type="entry name" value="ABC_TM1F"/>
    <property type="match status" value="1"/>
</dbReference>
<keyword evidence="6 12" id="KW-0067">ATP-binding</keyword>
<gene>
    <name evidence="12" type="ORF">I6U51_22700</name>
</gene>
<dbReference type="PANTHER" id="PTHR43394:SF1">
    <property type="entry name" value="ATP-BINDING CASSETTE SUB-FAMILY B MEMBER 10, MITOCHONDRIAL"/>
    <property type="match status" value="1"/>
</dbReference>
<dbReference type="PROSITE" id="PS00211">
    <property type="entry name" value="ABC_TRANSPORTER_1"/>
    <property type="match status" value="1"/>
</dbReference>
<keyword evidence="13" id="KW-1185">Reference proteome</keyword>
<keyword evidence="2" id="KW-0813">Transport</keyword>
<feature type="transmembrane region" description="Helical" evidence="9">
    <location>
        <begin position="41"/>
        <end position="61"/>
    </location>
</feature>
<evidence type="ECO:0000256" key="4">
    <source>
        <dbReference type="ARBA" id="ARBA00022692"/>
    </source>
</evidence>
<dbReference type="InterPro" id="IPR039421">
    <property type="entry name" value="Type_1_exporter"/>
</dbReference>
<dbReference type="InterPro" id="IPR003593">
    <property type="entry name" value="AAA+_ATPase"/>
</dbReference>
<keyword evidence="5" id="KW-0547">Nucleotide-binding</keyword>
<comment type="caution">
    <text evidence="12">The sequence shown here is derived from an EMBL/GenBank/DDBJ whole genome shotgun (WGS) entry which is preliminary data.</text>
</comment>
<dbReference type="Pfam" id="PF00005">
    <property type="entry name" value="ABC_tran"/>
    <property type="match status" value="1"/>
</dbReference>
<dbReference type="GO" id="GO:0005886">
    <property type="term" value="C:plasma membrane"/>
    <property type="evidence" value="ECO:0007669"/>
    <property type="project" value="UniProtKB-SubCell"/>
</dbReference>
<dbReference type="GO" id="GO:0016887">
    <property type="term" value="F:ATP hydrolysis activity"/>
    <property type="evidence" value="ECO:0007669"/>
    <property type="project" value="InterPro"/>
</dbReference>
<evidence type="ECO:0000256" key="9">
    <source>
        <dbReference type="SAM" id="Phobius"/>
    </source>
</evidence>
<protein>
    <submittedName>
        <fullName evidence="12">ABC transporter ATP-binding protein</fullName>
    </submittedName>
</protein>
<dbReference type="InterPro" id="IPR017871">
    <property type="entry name" value="ABC_transporter-like_CS"/>
</dbReference>
<organism evidence="12 13">
    <name type="scientific">Clostridium aciditolerans</name>
    <dbReference type="NCBI Taxonomy" id="339861"/>
    <lineage>
        <taxon>Bacteria</taxon>
        <taxon>Bacillati</taxon>
        <taxon>Bacillota</taxon>
        <taxon>Clostridia</taxon>
        <taxon>Eubacteriales</taxon>
        <taxon>Clostridiaceae</taxon>
        <taxon>Clostridium</taxon>
    </lineage>
</organism>
<dbReference type="FunFam" id="3.40.50.300:FF:000221">
    <property type="entry name" value="Multidrug ABC transporter ATP-binding protein"/>
    <property type="match status" value="1"/>
</dbReference>
<keyword evidence="3" id="KW-1003">Cell membrane</keyword>
<dbReference type="InterPro" id="IPR003439">
    <property type="entry name" value="ABC_transporter-like_ATP-bd"/>
</dbReference>
<dbReference type="AlphaFoldDB" id="A0A934M5P4"/>
<dbReference type="GO" id="GO:0005524">
    <property type="term" value="F:ATP binding"/>
    <property type="evidence" value="ECO:0007669"/>
    <property type="project" value="UniProtKB-KW"/>
</dbReference>
<evidence type="ECO:0000313" key="13">
    <source>
        <dbReference type="Proteomes" id="UP000622687"/>
    </source>
</evidence>
<feature type="transmembrane region" description="Helical" evidence="9">
    <location>
        <begin position="228"/>
        <end position="248"/>
    </location>
</feature>
<dbReference type="InterPro" id="IPR027417">
    <property type="entry name" value="P-loop_NTPase"/>
</dbReference>
<dbReference type="SMART" id="SM00382">
    <property type="entry name" value="AAA"/>
    <property type="match status" value="1"/>
</dbReference>
<dbReference type="PROSITE" id="PS50893">
    <property type="entry name" value="ABC_TRANSPORTER_2"/>
    <property type="match status" value="1"/>
</dbReference>
<dbReference type="EMBL" id="JAEEGB010000045">
    <property type="protein sequence ID" value="MBI6875487.1"/>
    <property type="molecule type" value="Genomic_DNA"/>
</dbReference>
<evidence type="ECO:0000256" key="2">
    <source>
        <dbReference type="ARBA" id="ARBA00022448"/>
    </source>
</evidence>
<evidence type="ECO:0000256" key="6">
    <source>
        <dbReference type="ARBA" id="ARBA00022840"/>
    </source>
</evidence>
<proteinExistence type="predicted"/>
<dbReference type="CDD" id="cd18541">
    <property type="entry name" value="ABC_6TM_TmrB_like"/>
    <property type="match status" value="1"/>
</dbReference>
<dbReference type="RefSeq" id="WP_211144830.1">
    <property type="nucleotide sequence ID" value="NZ_JAEEGB010000045.1"/>
</dbReference>
<evidence type="ECO:0000256" key="8">
    <source>
        <dbReference type="ARBA" id="ARBA00023136"/>
    </source>
</evidence>
<keyword evidence="4 9" id="KW-0812">Transmembrane</keyword>
<dbReference type="PANTHER" id="PTHR43394">
    <property type="entry name" value="ATP-DEPENDENT PERMEASE MDL1, MITOCHONDRIAL"/>
    <property type="match status" value="1"/>
</dbReference>
<dbReference type="SUPFAM" id="SSF52540">
    <property type="entry name" value="P-loop containing nucleoside triphosphate hydrolases"/>
    <property type="match status" value="1"/>
</dbReference>
<feature type="transmembrane region" description="Helical" evidence="9">
    <location>
        <begin position="122"/>
        <end position="141"/>
    </location>
</feature>
<dbReference type="Gene3D" id="1.20.1560.10">
    <property type="entry name" value="ABC transporter type 1, transmembrane domain"/>
    <property type="match status" value="1"/>
</dbReference>
<evidence type="ECO:0000259" key="10">
    <source>
        <dbReference type="PROSITE" id="PS50893"/>
    </source>
</evidence>
<feature type="domain" description="ABC transmembrane type-1" evidence="11">
    <location>
        <begin position="6"/>
        <end position="288"/>
    </location>
</feature>
<dbReference type="GO" id="GO:0015421">
    <property type="term" value="F:ABC-type oligopeptide transporter activity"/>
    <property type="evidence" value="ECO:0007669"/>
    <property type="project" value="TreeGrafter"/>
</dbReference>
<dbReference type="Gene3D" id="3.40.50.300">
    <property type="entry name" value="P-loop containing nucleotide triphosphate hydrolases"/>
    <property type="match status" value="1"/>
</dbReference>
<dbReference type="SUPFAM" id="SSF90123">
    <property type="entry name" value="ABC transporter transmembrane region"/>
    <property type="match status" value="1"/>
</dbReference>
<evidence type="ECO:0000256" key="1">
    <source>
        <dbReference type="ARBA" id="ARBA00004651"/>
    </source>
</evidence>
<evidence type="ECO:0000256" key="3">
    <source>
        <dbReference type="ARBA" id="ARBA00022475"/>
    </source>
</evidence>
<name>A0A934M5P4_9CLOT</name>
<feature type="transmembrane region" description="Helical" evidence="9">
    <location>
        <begin position="147"/>
        <end position="167"/>
    </location>
</feature>
<reference evidence="12" key="1">
    <citation type="submission" date="2020-12" db="EMBL/GenBank/DDBJ databases">
        <title>Clostridium thailandense sp. nov., a novel acetogenic bacterium isolated from peat land soil in Thailand.</title>
        <authorList>
            <person name="Chaikitkaew S."/>
            <person name="Birkeland N.K."/>
        </authorList>
    </citation>
    <scope>NUCLEOTIDE SEQUENCE</scope>
    <source>
        <strain evidence="12">DSM 17425</strain>
    </source>
</reference>
<dbReference type="Pfam" id="PF00664">
    <property type="entry name" value="ABC_membrane"/>
    <property type="match status" value="1"/>
</dbReference>
<feature type="domain" description="ABC transporter" evidence="10">
    <location>
        <begin position="325"/>
        <end position="561"/>
    </location>
</feature>
<dbReference type="InterPro" id="IPR011527">
    <property type="entry name" value="ABC1_TM_dom"/>
</dbReference>
<evidence type="ECO:0000313" key="12">
    <source>
        <dbReference type="EMBL" id="MBI6875487.1"/>
    </source>
</evidence>
<comment type="subcellular location">
    <subcellularLocation>
        <location evidence="1">Cell membrane</location>
        <topology evidence="1">Multi-pass membrane protein</topology>
    </subcellularLocation>
</comment>
<accession>A0A934M5P4</accession>